<keyword evidence="2" id="KW-1185">Reference proteome</keyword>
<comment type="caution">
    <text evidence="1">The sequence shown here is derived from an EMBL/GenBank/DDBJ whole genome shotgun (WGS) entry which is preliminary data.</text>
</comment>
<accession>A0ABR7D165</accession>
<reference evidence="1 2" key="1">
    <citation type="submission" date="2020-08" db="EMBL/GenBank/DDBJ databases">
        <title>Genome public.</title>
        <authorList>
            <person name="Liu C."/>
            <person name="Sun Q."/>
        </authorList>
    </citation>
    <scope>NUCLEOTIDE SEQUENCE [LARGE SCALE GENOMIC DNA]</scope>
    <source>
        <strain evidence="1 2">NSJ-56</strain>
    </source>
</reference>
<dbReference type="Gene3D" id="2.40.70.10">
    <property type="entry name" value="Acid Proteases"/>
    <property type="match status" value="1"/>
</dbReference>
<gene>
    <name evidence="1" type="ORF">H8S64_11245</name>
</gene>
<evidence type="ECO:0000313" key="1">
    <source>
        <dbReference type="EMBL" id="MBC5621673.1"/>
    </source>
</evidence>
<dbReference type="Proteomes" id="UP000646484">
    <property type="component" value="Unassembled WGS sequence"/>
</dbReference>
<evidence type="ECO:0000313" key="2">
    <source>
        <dbReference type="Proteomes" id="UP000646484"/>
    </source>
</evidence>
<evidence type="ECO:0008006" key="3">
    <source>
        <dbReference type="Google" id="ProtNLM"/>
    </source>
</evidence>
<proteinExistence type="predicted"/>
<dbReference type="EMBL" id="JACOOH010000004">
    <property type="protein sequence ID" value="MBC5621673.1"/>
    <property type="molecule type" value="Genomic_DNA"/>
</dbReference>
<dbReference type="InterPro" id="IPR021109">
    <property type="entry name" value="Peptidase_aspartic_dom_sf"/>
</dbReference>
<protein>
    <recommendedName>
        <fullName evidence="3">Aspartyl protease</fullName>
    </recommendedName>
</protein>
<dbReference type="RefSeq" id="WP_186976138.1">
    <property type="nucleotide sequence ID" value="NZ_JACOOH010000004.1"/>
</dbReference>
<sequence>MDKSFPITLGLQKAGLPLILTSGKLKNLCFLIDTGSTHNILFDFVYNHFRDEFKLLDDTQSLMGIEGQYRETPTIEATFNFEGKDYTSTFSVLDASEAIKQVQEETGIQIHGVLGIKFLLENKWIIDFNKLNISNYNE</sequence>
<organism evidence="1 2">
    <name type="scientific">Butyricimonas hominis</name>
    <dbReference type="NCBI Taxonomy" id="2763032"/>
    <lineage>
        <taxon>Bacteria</taxon>
        <taxon>Pseudomonadati</taxon>
        <taxon>Bacteroidota</taxon>
        <taxon>Bacteroidia</taxon>
        <taxon>Bacteroidales</taxon>
        <taxon>Odoribacteraceae</taxon>
        <taxon>Butyricimonas</taxon>
    </lineage>
</organism>
<name>A0ABR7D165_9BACT</name>